<accession>A0A6J6U299</accession>
<evidence type="ECO:0000256" key="13">
    <source>
        <dbReference type="ARBA" id="ARBA00023211"/>
    </source>
</evidence>
<dbReference type="GO" id="GO:0046872">
    <property type="term" value="F:metal ion binding"/>
    <property type="evidence" value="ECO:0007669"/>
    <property type="project" value="UniProtKB-KW"/>
</dbReference>
<evidence type="ECO:0000313" key="15">
    <source>
        <dbReference type="EMBL" id="CAB4752529.1"/>
    </source>
</evidence>
<evidence type="ECO:0000256" key="4">
    <source>
        <dbReference type="ARBA" id="ARBA00004496"/>
    </source>
</evidence>
<dbReference type="InterPro" id="IPR036397">
    <property type="entry name" value="RNaseH_sf"/>
</dbReference>
<keyword evidence="11" id="KW-0255">Endonuclease</keyword>
<evidence type="ECO:0000256" key="2">
    <source>
        <dbReference type="ARBA" id="ARBA00001936"/>
    </source>
</evidence>
<dbReference type="HAMAP" id="MF_00052_B">
    <property type="entry name" value="RNase_HII_B"/>
    <property type="match status" value="1"/>
</dbReference>
<name>A0A6J6U299_9ZZZZ</name>
<comment type="cofactor">
    <cofactor evidence="2">
        <name>Mn(2+)</name>
        <dbReference type="ChEBI" id="CHEBI:29035"/>
    </cofactor>
</comment>
<dbReference type="SUPFAM" id="SSF53098">
    <property type="entry name" value="Ribonuclease H-like"/>
    <property type="match status" value="1"/>
</dbReference>
<dbReference type="Pfam" id="PF01351">
    <property type="entry name" value="RNase_HII"/>
    <property type="match status" value="1"/>
</dbReference>
<keyword evidence="9" id="KW-0540">Nuclease</keyword>
<sequence length="218" mass="23104">MERAYFAEGHAWVAGSDEVGRGSLGGPVSAGIVVVDQTTGRIPAGLRDSKLLTPRAREALVPKILRWAAASAVGHASAAEIDAMGILAALRLAGERALATLAVEPSVIVLDGNYDWFSRPPRAAYSPRASAPDNVVLRIKADLTCASVAAASVLAKVERDALMRELSGAHPVYGWAVNMGYGTPEHLAALRDFGACAEHRRSWRLPGDDPQLPFSESR</sequence>
<dbReference type="InterPro" id="IPR012337">
    <property type="entry name" value="RNaseH-like_sf"/>
</dbReference>
<feature type="domain" description="RNase H type-2" evidence="14">
    <location>
        <begin position="11"/>
        <end position="215"/>
    </location>
</feature>
<dbReference type="GO" id="GO:0004523">
    <property type="term" value="F:RNA-DNA hybrid ribonuclease activity"/>
    <property type="evidence" value="ECO:0007669"/>
    <property type="project" value="UniProtKB-EC"/>
</dbReference>
<evidence type="ECO:0000313" key="18">
    <source>
        <dbReference type="EMBL" id="CAB5027071.1"/>
    </source>
</evidence>
<gene>
    <name evidence="15" type="ORF">UFOPK2754_01889</name>
    <name evidence="16" type="ORF">UFOPK3139_01227</name>
    <name evidence="17" type="ORF">UFOPK3543_03162</name>
    <name evidence="18" type="ORF">UFOPK3967_03136</name>
</gene>
<evidence type="ECO:0000313" key="17">
    <source>
        <dbReference type="EMBL" id="CAB4939522.1"/>
    </source>
</evidence>
<evidence type="ECO:0000256" key="7">
    <source>
        <dbReference type="ARBA" id="ARBA00019179"/>
    </source>
</evidence>
<evidence type="ECO:0000256" key="3">
    <source>
        <dbReference type="ARBA" id="ARBA00001946"/>
    </source>
</evidence>
<protein>
    <recommendedName>
        <fullName evidence="7">Ribonuclease HII</fullName>
        <ecNumber evidence="6">3.1.26.4</ecNumber>
    </recommendedName>
</protein>
<dbReference type="GO" id="GO:0003723">
    <property type="term" value="F:RNA binding"/>
    <property type="evidence" value="ECO:0007669"/>
    <property type="project" value="InterPro"/>
</dbReference>
<evidence type="ECO:0000256" key="8">
    <source>
        <dbReference type="ARBA" id="ARBA00022490"/>
    </source>
</evidence>
<evidence type="ECO:0000313" key="16">
    <source>
        <dbReference type="EMBL" id="CAB4828638.1"/>
    </source>
</evidence>
<dbReference type="EMBL" id="CAFABA010000042">
    <property type="protein sequence ID" value="CAB4828638.1"/>
    <property type="molecule type" value="Genomic_DNA"/>
</dbReference>
<reference evidence="15" key="1">
    <citation type="submission" date="2020-05" db="EMBL/GenBank/DDBJ databases">
        <authorList>
            <person name="Chiriac C."/>
            <person name="Salcher M."/>
            <person name="Ghai R."/>
            <person name="Kavagutti S V."/>
        </authorList>
    </citation>
    <scope>NUCLEOTIDE SEQUENCE</scope>
</reference>
<dbReference type="EMBL" id="CAEZYR010000070">
    <property type="protein sequence ID" value="CAB4752529.1"/>
    <property type="molecule type" value="Genomic_DNA"/>
</dbReference>
<proteinExistence type="inferred from homology"/>
<dbReference type="PANTHER" id="PTHR10954">
    <property type="entry name" value="RIBONUCLEASE H2 SUBUNIT A"/>
    <property type="match status" value="1"/>
</dbReference>
<dbReference type="PANTHER" id="PTHR10954:SF18">
    <property type="entry name" value="RIBONUCLEASE HII"/>
    <property type="match status" value="1"/>
</dbReference>
<evidence type="ECO:0000256" key="10">
    <source>
        <dbReference type="ARBA" id="ARBA00022723"/>
    </source>
</evidence>
<dbReference type="Gene3D" id="3.30.420.10">
    <property type="entry name" value="Ribonuclease H-like superfamily/Ribonuclease H"/>
    <property type="match status" value="1"/>
</dbReference>
<dbReference type="EMBL" id="CAFBOS010000318">
    <property type="protein sequence ID" value="CAB5027071.1"/>
    <property type="molecule type" value="Genomic_DNA"/>
</dbReference>
<dbReference type="InterPro" id="IPR024567">
    <property type="entry name" value="RNase_HII/HIII_dom"/>
</dbReference>
<dbReference type="GO" id="GO:0032299">
    <property type="term" value="C:ribonuclease H2 complex"/>
    <property type="evidence" value="ECO:0007669"/>
    <property type="project" value="TreeGrafter"/>
</dbReference>
<dbReference type="GO" id="GO:0043137">
    <property type="term" value="P:DNA replication, removal of RNA primer"/>
    <property type="evidence" value="ECO:0007669"/>
    <property type="project" value="TreeGrafter"/>
</dbReference>
<evidence type="ECO:0000256" key="9">
    <source>
        <dbReference type="ARBA" id="ARBA00022722"/>
    </source>
</evidence>
<comment type="subcellular location">
    <subcellularLocation>
        <location evidence="4">Cytoplasm</location>
    </subcellularLocation>
</comment>
<keyword evidence="8" id="KW-0963">Cytoplasm</keyword>
<evidence type="ECO:0000256" key="5">
    <source>
        <dbReference type="ARBA" id="ARBA00007383"/>
    </source>
</evidence>
<dbReference type="GO" id="GO:0005737">
    <property type="term" value="C:cytoplasm"/>
    <property type="evidence" value="ECO:0007669"/>
    <property type="project" value="UniProtKB-SubCell"/>
</dbReference>
<dbReference type="NCBIfam" id="NF000595">
    <property type="entry name" value="PRK00015.1-3"/>
    <property type="match status" value="1"/>
</dbReference>
<dbReference type="EC" id="3.1.26.4" evidence="6"/>
<comment type="similarity">
    <text evidence="5">Belongs to the RNase HII family.</text>
</comment>
<dbReference type="AlphaFoldDB" id="A0A6J6U299"/>
<evidence type="ECO:0000256" key="11">
    <source>
        <dbReference type="ARBA" id="ARBA00022759"/>
    </source>
</evidence>
<comment type="cofactor">
    <cofactor evidence="3">
        <name>Mg(2+)</name>
        <dbReference type="ChEBI" id="CHEBI:18420"/>
    </cofactor>
</comment>
<organism evidence="15">
    <name type="scientific">freshwater metagenome</name>
    <dbReference type="NCBI Taxonomy" id="449393"/>
    <lineage>
        <taxon>unclassified sequences</taxon>
        <taxon>metagenomes</taxon>
        <taxon>ecological metagenomes</taxon>
    </lineage>
</organism>
<evidence type="ECO:0000256" key="6">
    <source>
        <dbReference type="ARBA" id="ARBA00012180"/>
    </source>
</evidence>
<dbReference type="InterPro" id="IPR001352">
    <property type="entry name" value="RNase_HII/HIII"/>
</dbReference>
<evidence type="ECO:0000256" key="12">
    <source>
        <dbReference type="ARBA" id="ARBA00022801"/>
    </source>
</evidence>
<keyword evidence="10" id="KW-0479">Metal-binding</keyword>
<evidence type="ECO:0000259" key="14">
    <source>
        <dbReference type="PROSITE" id="PS51975"/>
    </source>
</evidence>
<keyword evidence="12" id="KW-0378">Hydrolase</keyword>
<dbReference type="InterPro" id="IPR022898">
    <property type="entry name" value="RNase_HII"/>
</dbReference>
<dbReference type="EMBL" id="CAFBMH010000216">
    <property type="protein sequence ID" value="CAB4939522.1"/>
    <property type="molecule type" value="Genomic_DNA"/>
</dbReference>
<dbReference type="GO" id="GO:0006298">
    <property type="term" value="P:mismatch repair"/>
    <property type="evidence" value="ECO:0007669"/>
    <property type="project" value="TreeGrafter"/>
</dbReference>
<dbReference type="CDD" id="cd07182">
    <property type="entry name" value="RNase_HII_bacteria_HII_like"/>
    <property type="match status" value="1"/>
</dbReference>
<evidence type="ECO:0000256" key="1">
    <source>
        <dbReference type="ARBA" id="ARBA00000077"/>
    </source>
</evidence>
<dbReference type="PROSITE" id="PS51975">
    <property type="entry name" value="RNASE_H_2"/>
    <property type="match status" value="1"/>
</dbReference>
<comment type="catalytic activity">
    <reaction evidence="1">
        <text>Endonucleolytic cleavage to 5'-phosphomonoester.</text>
        <dbReference type="EC" id="3.1.26.4"/>
    </reaction>
</comment>
<keyword evidence="13" id="KW-0464">Manganese</keyword>